<comment type="similarity">
    <text evidence="1">Belongs to the TMEM121 family.</text>
</comment>
<feature type="transmembrane region" description="Helical" evidence="2">
    <location>
        <begin position="166"/>
        <end position="184"/>
    </location>
</feature>
<dbReference type="EMBL" id="JAIZAY010000007">
    <property type="protein sequence ID" value="KAJ8039396.1"/>
    <property type="molecule type" value="Genomic_DNA"/>
</dbReference>
<accession>A0A9Q1C7Q9</accession>
<protein>
    <submittedName>
        <fullName evidence="3">Uncharacterized protein</fullName>
    </submittedName>
</protein>
<feature type="transmembrane region" description="Helical" evidence="2">
    <location>
        <begin position="283"/>
        <end position="301"/>
    </location>
</feature>
<name>A0A9Q1C7Q9_HOLLE</name>
<keyword evidence="2" id="KW-0472">Membrane</keyword>
<dbReference type="PANTHER" id="PTHR47399:SF1">
    <property type="entry name" value="TRANSMEMBRANE PROTEIN 121B"/>
    <property type="match status" value="1"/>
</dbReference>
<evidence type="ECO:0000256" key="1">
    <source>
        <dbReference type="ARBA" id="ARBA00007711"/>
    </source>
</evidence>
<feature type="transmembrane region" description="Helical" evidence="2">
    <location>
        <begin position="245"/>
        <end position="263"/>
    </location>
</feature>
<feature type="transmembrane region" description="Helical" evidence="2">
    <location>
        <begin position="196"/>
        <end position="220"/>
    </location>
</feature>
<keyword evidence="2" id="KW-0812">Transmembrane</keyword>
<reference evidence="3" key="1">
    <citation type="submission" date="2021-10" db="EMBL/GenBank/DDBJ databases">
        <title>Tropical sea cucumber genome reveals ecological adaptation and Cuvierian tubules defense mechanism.</title>
        <authorList>
            <person name="Chen T."/>
        </authorList>
    </citation>
    <scope>NUCLEOTIDE SEQUENCE</scope>
    <source>
        <strain evidence="3">Nanhai2018</strain>
        <tissue evidence="3">Muscle</tissue>
    </source>
</reference>
<organism evidence="3 4">
    <name type="scientific">Holothuria leucospilota</name>
    <name type="common">Black long sea cucumber</name>
    <name type="synonym">Mertensiothuria leucospilota</name>
    <dbReference type="NCBI Taxonomy" id="206669"/>
    <lineage>
        <taxon>Eukaryota</taxon>
        <taxon>Metazoa</taxon>
        <taxon>Echinodermata</taxon>
        <taxon>Eleutherozoa</taxon>
        <taxon>Echinozoa</taxon>
        <taxon>Holothuroidea</taxon>
        <taxon>Aspidochirotacea</taxon>
        <taxon>Aspidochirotida</taxon>
        <taxon>Holothuriidae</taxon>
        <taxon>Holothuria</taxon>
    </lineage>
</organism>
<feature type="transmembrane region" description="Helical" evidence="2">
    <location>
        <begin position="51"/>
        <end position="72"/>
    </location>
</feature>
<feature type="transmembrane region" description="Helical" evidence="2">
    <location>
        <begin position="12"/>
        <end position="31"/>
    </location>
</feature>
<gene>
    <name evidence="3" type="ORF">HOLleu_17103</name>
</gene>
<sequence>MSEILENKRSFVVDVFLKVLCILVFSAQSAFLDQFIMHFDDSVEKFKKGYVWIMVDGLITVVWILAFIFARLTRENAELPHRQRDLIHEFPYAYVSWLMYAAVLVGKLTSIYTQQTSESHIVFNPHMLKITVSLTAAIFILLSYCHEKDIKHTEYREQMRKIGNTVGIAILDTVDLLDLMYTSNTDDDPISHTLQTAVLAFASICLILPVVPLFTLRVIAGKQVTVKRRKSQSQIDKANPWKRVYLVKFVLYVLLIDIPFFAIRFHLWLEKGLSLSVFFTKNILMFLKAFLDILTSCPTWTRDLKRKSDRPLLELGVVVTLNR</sequence>
<dbReference type="InterPro" id="IPR026624">
    <property type="entry name" value="CECR6"/>
</dbReference>
<feature type="transmembrane region" description="Helical" evidence="2">
    <location>
        <begin position="92"/>
        <end position="114"/>
    </location>
</feature>
<dbReference type="InterPro" id="IPR032776">
    <property type="entry name" value="CECR6/TMEM121"/>
</dbReference>
<dbReference type="Proteomes" id="UP001152320">
    <property type="component" value="Chromosome 7"/>
</dbReference>
<dbReference type="AlphaFoldDB" id="A0A9Q1C7Q9"/>
<evidence type="ECO:0000313" key="3">
    <source>
        <dbReference type="EMBL" id="KAJ8039396.1"/>
    </source>
</evidence>
<evidence type="ECO:0000313" key="4">
    <source>
        <dbReference type="Proteomes" id="UP001152320"/>
    </source>
</evidence>
<dbReference type="Pfam" id="PF14997">
    <property type="entry name" value="CECR6_TMEM121"/>
    <property type="match status" value="1"/>
</dbReference>
<dbReference type="PANTHER" id="PTHR47399">
    <property type="entry name" value="TRANSMEMBRANE PROTEIN 121B"/>
    <property type="match status" value="1"/>
</dbReference>
<evidence type="ECO:0000256" key="2">
    <source>
        <dbReference type="SAM" id="Phobius"/>
    </source>
</evidence>
<feature type="transmembrane region" description="Helical" evidence="2">
    <location>
        <begin position="126"/>
        <end position="145"/>
    </location>
</feature>
<proteinExistence type="inferred from homology"/>
<dbReference type="OrthoDB" id="5964337at2759"/>
<comment type="caution">
    <text evidence="3">The sequence shown here is derived from an EMBL/GenBank/DDBJ whole genome shotgun (WGS) entry which is preliminary data.</text>
</comment>
<keyword evidence="4" id="KW-1185">Reference proteome</keyword>
<keyword evidence="2" id="KW-1133">Transmembrane helix</keyword>